<sequence length="853" mass="96973">MKRQSKYFFICLLFSFCIVLKAHAAVIWVAVNGSDKNDGTKEKPLATVAMALRKARELRRLNDPSIKDGIHIKVVKGIYQFYEPLFIRPEDSGTESSPTIIENADKENPVFSGGINITGWQKSTGIVKGLPKKSQNKIWVADAPTVAGNVLNYRQLWINNLKAIRAKSATGDSMDRILSWDHETESCEIPKPNIDPSNTEGIEMFIQQWWAIAILRIKKIQVKGDSARLTFYQPESRIESEHPWPAPWLSKKTGNSPFYLTNAIQFLDEPGEWYLDLKNRKVYYWPRDNENLNTASGIAPRLETLVKVEGTIDHPVSYVLFKGISFMHTGWLRPSEFGHVPLQAGMYLLDAYKLKIPGTPDKKGLKNQAWVGRPKPAVEVSYANHIDFESCRFQHLASTGLDYVTGTSNDLIEGNLFKDIGGSAMLFGTFSNEAEEAHLPYNPKDEREVCANEHIVNNIVTDVANEDWGCVGIGAGFVRGINIEHNEVCNLSYTGISVGWGWTKNPSAMRDNKITFNKINHYAKYLYDVAAIYTLSAQPNSEIRNNYIDSIYKAPYPHDPDHWFYLYTDEGSSYFTVKDNWCPAHKFLQNANGPGNVWENNGPQVSSDVKQEAGIQKPYQYLLKEKTIDGNWPINSVKENEYDIKKPEIFKSRNQLCIEVTGKSKMLLNPSFLKNICAKNNIPALDIFEWKNHLVVYDTLRMPDDLQKEIEAAYPNAEVKVYSKLVYEFNESHCSNPKNSNRWSNVVMTANLVKDTSMQNQYLHYHATQFQKWPEVAKGFCNADFQQVVVLKSGRQLMLIISIPKGKTLDELNPKTTENNPCVDEWNSIMKKYQEGIEGTKPGETWVVLKPVF</sequence>
<dbReference type="RefSeq" id="WP_123121397.1">
    <property type="nucleotide sequence ID" value="NZ_RJJR01000012.1"/>
</dbReference>
<dbReference type="Proteomes" id="UP000267223">
    <property type="component" value="Unassembled WGS sequence"/>
</dbReference>
<dbReference type="Pfam" id="PF05336">
    <property type="entry name" value="rhaM"/>
    <property type="match status" value="1"/>
</dbReference>
<comment type="caution">
    <text evidence="3">The sequence shown here is derived from an EMBL/GenBank/DDBJ whole genome shotgun (WGS) entry which is preliminary data.</text>
</comment>
<dbReference type="PANTHER" id="PTHR36453:SF1">
    <property type="entry name" value="RIGHT HANDED BETA HELIX DOMAIN-CONTAINING PROTEIN"/>
    <property type="match status" value="1"/>
</dbReference>
<dbReference type="OrthoDB" id="9808066at2"/>
<evidence type="ECO:0000259" key="2">
    <source>
        <dbReference type="Pfam" id="PF21231"/>
    </source>
</evidence>
<feature type="signal peptide" evidence="1">
    <location>
        <begin position="1"/>
        <end position="24"/>
    </location>
</feature>
<evidence type="ECO:0000313" key="4">
    <source>
        <dbReference type="Proteomes" id="UP000267223"/>
    </source>
</evidence>
<keyword evidence="4" id="KW-1185">Reference proteome</keyword>
<gene>
    <name evidence="3" type="ORF">EFY79_14260</name>
</gene>
<dbReference type="GO" id="GO:0062192">
    <property type="term" value="F:L-rhamnose mutarotase activity"/>
    <property type="evidence" value="ECO:0007669"/>
    <property type="project" value="UniProtKB-EC"/>
</dbReference>
<keyword evidence="1" id="KW-0732">Signal</keyword>
<organism evidence="3 4">
    <name type="scientific">Hanamia caeni</name>
    <dbReference type="NCBI Taxonomy" id="2294116"/>
    <lineage>
        <taxon>Bacteria</taxon>
        <taxon>Pseudomonadati</taxon>
        <taxon>Bacteroidota</taxon>
        <taxon>Chitinophagia</taxon>
        <taxon>Chitinophagales</taxon>
        <taxon>Chitinophagaceae</taxon>
        <taxon>Hanamia</taxon>
    </lineage>
</organism>
<dbReference type="InterPro" id="IPR012334">
    <property type="entry name" value="Pectin_lyas_fold"/>
</dbReference>
<dbReference type="AlphaFoldDB" id="A0A3M9NAK2"/>
<dbReference type="Gene3D" id="3.30.70.100">
    <property type="match status" value="1"/>
</dbReference>
<proteinExistence type="predicted"/>
<dbReference type="InterPro" id="IPR008000">
    <property type="entry name" value="Rham/fucose_mutarotase"/>
</dbReference>
<dbReference type="InterPro" id="IPR011050">
    <property type="entry name" value="Pectin_lyase_fold/virulence"/>
</dbReference>
<dbReference type="SUPFAM" id="SSF54909">
    <property type="entry name" value="Dimeric alpha+beta barrel"/>
    <property type="match status" value="1"/>
</dbReference>
<dbReference type="InterPro" id="IPR011008">
    <property type="entry name" value="Dimeric_a/b-barrel"/>
</dbReference>
<dbReference type="Gene3D" id="2.160.20.10">
    <property type="entry name" value="Single-stranded right-handed beta-helix, Pectin lyase-like"/>
    <property type="match status" value="2"/>
</dbReference>
<feature type="chain" id="PRO_5018239346" evidence="1">
    <location>
        <begin position="25"/>
        <end position="853"/>
    </location>
</feature>
<accession>A0A3M9NAK2</accession>
<protein>
    <submittedName>
        <fullName evidence="3">L-rhamnose mutarotase</fullName>
        <ecNumber evidence="3">5.1.3.32</ecNumber>
    </submittedName>
</protein>
<dbReference type="EC" id="5.1.3.32" evidence="3"/>
<dbReference type="InterPro" id="IPR048482">
    <property type="entry name" value="GH141_ins"/>
</dbReference>
<evidence type="ECO:0000313" key="3">
    <source>
        <dbReference type="EMBL" id="RNI34842.1"/>
    </source>
</evidence>
<dbReference type="PANTHER" id="PTHR36453">
    <property type="entry name" value="SECRETED PROTEIN-RELATED"/>
    <property type="match status" value="1"/>
</dbReference>
<dbReference type="Pfam" id="PF21231">
    <property type="entry name" value="GH141_M"/>
    <property type="match status" value="1"/>
</dbReference>
<feature type="domain" description="GH141-like insertion" evidence="2">
    <location>
        <begin position="137"/>
        <end position="287"/>
    </location>
</feature>
<reference evidence="3 4" key="1">
    <citation type="submission" date="2018-11" db="EMBL/GenBank/DDBJ databases">
        <title>Draft genome sequence of Ferruginibacter sp. BO-59.</title>
        <authorList>
            <person name="Im W.T."/>
        </authorList>
    </citation>
    <scope>NUCLEOTIDE SEQUENCE [LARGE SCALE GENOMIC DNA]</scope>
    <source>
        <strain evidence="3 4">BO-59</strain>
    </source>
</reference>
<dbReference type="SUPFAM" id="SSF51126">
    <property type="entry name" value="Pectin lyase-like"/>
    <property type="match status" value="1"/>
</dbReference>
<name>A0A3M9NAK2_9BACT</name>
<keyword evidence="3" id="KW-0413">Isomerase</keyword>
<dbReference type="EMBL" id="RJJR01000012">
    <property type="protein sequence ID" value="RNI34842.1"/>
    <property type="molecule type" value="Genomic_DNA"/>
</dbReference>
<evidence type="ECO:0000256" key="1">
    <source>
        <dbReference type="SAM" id="SignalP"/>
    </source>
</evidence>